<evidence type="ECO:0000256" key="2">
    <source>
        <dbReference type="ARBA" id="ARBA00023015"/>
    </source>
</evidence>
<dbReference type="InterPro" id="IPR011006">
    <property type="entry name" value="CheY-like_superfamily"/>
</dbReference>
<dbReference type="InterPro" id="IPR020449">
    <property type="entry name" value="Tscrpt_reg_AraC-type_HTH"/>
</dbReference>
<evidence type="ECO:0000256" key="4">
    <source>
        <dbReference type="ARBA" id="ARBA00023163"/>
    </source>
</evidence>
<dbReference type="PROSITE" id="PS50110">
    <property type="entry name" value="RESPONSE_REGULATORY"/>
    <property type="match status" value="1"/>
</dbReference>
<dbReference type="PROSITE" id="PS01124">
    <property type="entry name" value="HTH_ARAC_FAMILY_2"/>
    <property type="match status" value="1"/>
</dbReference>
<reference evidence="9 10" key="1">
    <citation type="journal article" date="2020" name="mSystems">
        <title>Defining Genomic and Predicted Metabolic Features of the Acetobacterium Genus.</title>
        <authorList>
            <person name="Ross D.E."/>
            <person name="Marshall C.W."/>
            <person name="Gulliver D."/>
            <person name="May H.D."/>
            <person name="Norman R.S."/>
        </authorList>
    </citation>
    <scope>NUCLEOTIDE SEQUENCE [LARGE SCALE GENOMIC DNA]</scope>
    <source>
        <strain evidence="9 10">DSM 9173</strain>
    </source>
</reference>
<dbReference type="Gene3D" id="1.10.10.60">
    <property type="entry name" value="Homeodomain-like"/>
    <property type="match status" value="1"/>
</dbReference>
<evidence type="ECO:0000256" key="5">
    <source>
        <dbReference type="ARBA" id="ARBA00024867"/>
    </source>
</evidence>
<dbReference type="SUPFAM" id="SSF52172">
    <property type="entry name" value="CheY-like"/>
    <property type="match status" value="1"/>
</dbReference>
<accession>A0ABR6WGN2</accession>
<dbReference type="Pfam" id="PF12833">
    <property type="entry name" value="HTH_18"/>
    <property type="match status" value="1"/>
</dbReference>
<dbReference type="Pfam" id="PF00072">
    <property type="entry name" value="Response_reg"/>
    <property type="match status" value="1"/>
</dbReference>
<keyword evidence="10" id="KW-1185">Reference proteome</keyword>
<dbReference type="InterPro" id="IPR018060">
    <property type="entry name" value="HTH_AraC"/>
</dbReference>
<evidence type="ECO:0000256" key="3">
    <source>
        <dbReference type="ARBA" id="ARBA00023125"/>
    </source>
</evidence>
<dbReference type="PRINTS" id="PR00032">
    <property type="entry name" value="HTHARAC"/>
</dbReference>
<proteinExistence type="predicted"/>
<feature type="domain" description="Response regulatory" evidence="8">
    <location>
        <begin position="3"/>
        <end position="121"/>
    </location>
</feature>
<comment type="caution">
    <text evidence="9">The sequence shown here is derived from an EMBL/GenBank/DDBJ whole genome shotgun (WGS) entry which is preliminary data.</text>
</comment>
<protein>
    <recommendedName>
        <fullName evidence="1">Stage 0 sporulation protein A homolog</fullName>
    </recommendedName>
</protein>
<dbReference type="InterPro" id="IPR001789">
    <property type="entry name" value="Sig_transdc_resp-reg_receiver"/>
</dbReference>
<dbReference type="SMART" id="SM00448">
    <property type="entry name" value="REC"/>
    <property type="match status" value="1"/>
</dbReference>
<gene>
    <name evidence="9" type="ORF">GH807_00970</name>
</gene>
<dbReference type="EMBL" id="WJBB01000001">
    <property type="protein sequence ID" value="MBC3795623.1"/>
    <property type="molecule type" value="Genomic_DNA"/>
</dbReference>
<keyword evidence="4" id="KW-0804">Transcription</keyword>
<dbReference type="RefSeq" id="WP_148601998.1">
    <property type="nucleotide sequence ID" value="NZ_RXYB01000001.1"/>
</dbReference>
<keyword evidence="3" id="KW-0238">DNA-binding</keyword>
<keyword evidence="2" id="KW-0805">Transcription regulation</keyword>
<feature type="domain" description="HTH araC/xylS-type" evidence="7">
    <location>
        <begin position="250"/>
        <end position="349"/>
    </location>
</feature>
<organism evidence="9 10">
    <name type="scientific">Acetobacterium tundrae</name>
    <dbReference type="NCBI Taxonomy" id="132932"/>
    <lineage>
        <taxon>Bacteria</taxon>
        <taxon>Bacillati</taxon>
        <taxon>Bacillota</taxon>
        <taxon>Clostridia</taxon>
        <taxon>Eubacteriales</taxon>
        <taxon>Eubacteriaceae</taxon>
        <taxon>Acetobacterium</taxon>
    </lineage>
</organism>
<dbReference type="Gene3D" id="3.40.50.2300">
    <property type="match status" value="1"/>
</dbReference>
<evidence type="ECO:0000256" key="1">
    <source>
        <dbReference type="ARBA" id="ARBA00018672"/>
    </source>
</evidence>
<evidence type="ECO:0000313" key="9">
    <source>
        <dbReference type="EMBL" id="MBC3795623.1"/>
    </source>
</evidence>
<dbReference type="PANTHER" id="PTHR43280:SF2">
    <property type="entry name" value="HTH-TYPE TRANSCRIPTIONAL REGULATOR EXSA"/>
    <property type="match status" value="1"/>
</dbReference>
<dbReference type="InterPro" id="IPR018062">
    <property type="entry name" value="HTH_AraC-typ_CS"/>
</dbReference>
<dbReference type="PROSITE" id="PS00041">
    <property type="entry name" value="HTH_ARAC_FAMILY_1"/>
    <property type="match status" value="1"/>
</dbReference>
<evidence type="ECO:0000259" key="7">
    <source>
        <dbReference type="PROSITE" id="PS01124"/>
    </source>
</evidence>
<dbReference type="PANTHER" id="PTHR43280">
    <property type="entry name" value="ARAC-FAMILY TRANSCRIPTIONAL REGULATOR"/>
    <property type="match status" value="1"/>
</dbReference>
<evidence type="ECO:0000256" key="6">
    <source>
        <dbReference type="PROSITE-ProRule" id="PRU00169"/>
    </source>
</evidence>
<sequence length="353" mass="41549">MYRLIIVEEKAELLEKILNLQIWNKHSEFIIQDTVQDGETAMELIRQNQYDLVIAEILTPFYDGLQILSQTRQENLSPCVVLMSEFENFAHARQGIIFGAFDYLVPPFSDVSMGRILVRASEFLSNQPIRCLEYSSMDKENDVIVMFFEQGEDSALNLLEKFINQIYDNDKNDVIHAEILVKSLYNSIIEEWYREFPWLHNFIAKKALEVIDDIHDKEHDTLRKCCFKNMKHLFKYMTQLYNKTDDELIHNMMVYILSSITDGTLNQKCIAKKFSVSNAYISNLFIAKTNRYFSEYFSTVKLIRAKYLLLNSDLKIYEVSASIGYKDINYFSKIFKTMFGKPPSELKKEYCMY</sequence>
<evidence type="ECO:0000313" key="10">
    <source>
        <dbReference type="Proteomes" id="UP000653358"/>
    </source>
</evidence>
<dbReference type="Proteomes" id="UP000653358">
    <property type="component" value="Unassembled WGS sequence"/>
</dbReference>
<evidence type="ECO:0000259" key="8">
    <source>
        <dbReference type="PROSITE" id="PS50110"/>
    </source>
</evidence>
<dbReference type="SMART" id="SM00342">
    <property type="entry name" value="HTH_ARAC"/>
    <property type="match status" value="1"/>
</dbReference>
<name>A0ABR6WGN2_9FIRM</name>
<dbReference type="InterPro" id="IPR009057">
    <property type="entry name" value="Homeodomain-like_sf"/>
</dbReference>
<comment type="caution">
    <text evidence="6">Lacks conserved residue(s) required for the propagation of feature annotation.</text>
</comment>
<comment type="function">
    <text evidence="5">May play the central regulatory role in sporulation. It may be an element of the effector pathway responsible for the activation of sporulation genes in response to nutritional stress. Spo0A may act in concert with spo0H (a sigma factor) to control the expression of some genes that are critical to the sporulation process.</text>
</comment>
<dbReference type="SUPFAM" id="SSF46689">
    <property type="entry name" value="Homeodomain-like"/>
    <property type="match status" value="1"/>
</dbReference>